<evidence type="ECO:0000313" key="2">
    <source>
        <dbReference type="EMBL" id="KAK6524096.1"/>
    </source>
</evidence>
<protein>
    <submittedName>
        <fullName evidence="2">Uncharacterized protein</fullName>
    </submittedName>
</protein>
<dbReference type="Proteomes" id="UP001365542">
    <property type="component" value="Unassembled WGS sequence"/>
</dbReference>
<gene>
    <name evidence="2" type="ORF">TWF694_005759</name>
</gene>
<proteinExistence type="predicted"/>
<feature type="compositionally biased region" description="Basic and acidic residues" evidence="1">
    <location>
        <begin position="95"/>
        <end position="108"/>
    </location>
</feature>
<comment type="caution">
    <text evidence="2">The sequence shown here is derived from an EMBL/GenBank/DDBJ whole genome shotgun (WGS) entry which is preliminary data.</text>
</comment>
<dbReference type="AlphaFoldDB" id="A0AAV9WSX2"/>
<dbReference type="EMBL" id="JAVHJO010000018">
    <property type="protein sequence ID" value="KAK6524096.1"/>
    <property type="molecule type" value="Genomic_DNA"/>
</dbReference>
<reference evidence="2 3" key="1">
    <citation type="submission" date="2019-10" db="EMBL/GenBank/DDBJ databases">
        <authorList>
            <person name="Palmer J.M."/>
        </authorList>
    </citation>
    <scope>NUCLEOTIDE SEQUENCE [LARGE SCALE GENOMIC DNA]</scope>
    <source>
        <strain evidence="2 3">TWF694</strain>
    </source>
</reference>
<organism evidence="2 3">
    <name type="scientific">Orbilia ellipsospora</name>
    <dbReference type="NCBI Taxonomy" id="2528407"/>
    <lineage>
        <taxon>Eukaryota</taxon>
        <taxon>Fungi</taxon>
        <taxon>Dikarya</taxon>
        <taxon>Ascomycota</taxon>
        <taxon>Pezizomycotina</taxon>
        <taxon>Orbiliomycetes</taxon>
        <taxon>Orbiliales</taxon>
        <taxon>Orbiliaceae</taxon>
        <taxon>Orbilia</taxon>
    </lineage>
</organism>
<evidence type="ECO:0000256" key="1">
    <source>
        <dbReference type="SAM" id="MobiDB-lite"/>
    </source>
</evidence>
<keyword evidence="3" id="KW-1185">Reference proteome</keyword>
<dbReference type="SUPFAM" id="SSF48576">
    <property type="entry name" value="Terpenoid synthases"/>
    <property type="match status" value="2"/>
</dbReference>
<sequence length="494" mass="57108">MRIGSLYCRITRTTVPRYYLCSAQFSQHAGRICSRSLSLTDAYALRRQQNQLCHRQISTDAPSEPPVDHTKPRNLVRRVIQEKGLPASDEDVSIEEGKTQKRDRKESRTPPPIPWRSMIEGKTLHFPNLREVFKDWPCAENPHIEDITKNIKVRTTEKNRLAKPKQRLLLNSDIPSFVAKCYPAVTFDRSIDIVCRYTMWLFLWSHYINKIATNPPKNIDAINDYLVDCMDFAMLSFRIIPEDLVERSRGLQRDTLVPDNMTLFGKLGVSLNDIGLPARSSFSRVVCEYIRSVQTRMEMMALPGVPNVSSYMKAALPTVEIYPQLELYDYLIYKDNQYPKPSHMRKSKYIKYVNMMTKNLAEIALIIRDIYSVRTDVAAKSQFNMVVSSFFDGDRETPQSAEEVVDSLMELLRAKKIEFDAAVMKLSQETRLADQKRIGKISDKKAVTHEKHIDTLVKWCRYTITGYVDWNLKSNRYHLADSIQEDGSLKVTLE</sequence>
<feature type="region of interest" description="Disordered" evidence="1">
    <location>
        <begin position="87"/>
        <end position="114"/>
    </location>
</feature>
<name>A0AAV9WSX2_9PEZI</name>
<evidence type="ECO:0000313" key="3">
    <source>
        <dbReference type="Proteomes" id="UP001365542"/>
    </source>
</evidence>
<dbReference type="Gene3D" id="1.10.600.10">
    <property type="entry name" value="Farnesyl Diphosphate Synthase"/>
    <property type="match status" value="1"/>
</dbReference>
<accession>A0AAV9WSX2</accession>
<dbReference type="InterPro" id="IPR008949">
    <property type="entry name" value="Isoprenoid_synthase_dom_sf"/>
</dbReference>